<sequence>MLSQNKQVLYGLEEVPQNLLLNPGSKVPQKSHFGIPFLSQIHINGGASGISMYDIFQESSTDINSRIRDKIFEMNDKDFFTINQQLAIIDFGWLANSEIYFSGGMYQELDFISYFPRDFAILAWEGNQNYLDYEFDLGEVSTAGELLTVFHFGANKKVNDNLILGVRAKVYSSLIQFQSINNTGTFTTRESTNGINIYEHELRNIDMSVQTSGYASLRDAGGSSEVINEILGRSFFGGNLGLGFDFGATYDIGKYWTVSGSVLDLGMVFHTNGVENYESKGDHTINGIELIFPSIEDGESAIPYFSNVVEEFENQVGVDTLQTQYTQLRPVKLNAAVEYRLGSGRGGACDCYNMSGAVETNQAVGLQVFSVLRPKGPQLAGTLFYYRRVWDFLSAKATYTVDTYSASNLGLGMVADLGKFNFYLTADNLLRYGNIAKAKSVSLQLGFNIKINQE</sequence>
<organism evidence="2 3">
    <name type="scientific">Marixanthomonas ophiurae</name>
    <dbReference type="NCBI Taxonomy" id="387659"/>
    <lineage>
        <taxon>Bacteria</taxon>
        <taxon>Pseudomonadati</taxon>
        <taxon>Bacteroidota</taxon>
        <taxon>Flavobacteriia</taxon>
        <taxon>Flavobacteriales</taxon>
        <taxon>Flavobacteriaceae</taxon>
        <taxon>Marixanthomonas</taxon>
    </lineage>
</organism>
<proteinExistence type="predicted"/>
<evidence type="ECO:0000313" key="2">
    <source>
        <dbReference type="EMBL" id="RFN58682.1"/>
    </source>
</evidence>
<gene>
    <name evidence="2" type="ORF">DZ858_00965</name>
</gene>
<accession>A0A3E1Q980</accession>
<keyword evidence="3" id="KW-1185">Reference proteome</keyword>
<dbReference type="InterPro" id="IPR043781">
    <property type="entry name" value="DUF5723"/>
</dbReference>
<reference evidence="2 3" key="1">
    <citation type="journal article" date="2007" name="Int. J. Syst. Evol. Microbiol.">
        <title>Marixanthomonas ophiurae gen. nov., sp. nov., a marine bacterium of the family Flavobacteriaceae isolated from a deep-sea brittle star.</title>
        <authorList>
            <person name="Romanenko L.A."/>
            <person name="Uchino M."/>
            <person name="Frolova G.M."/>
            <person name="Mikhailov V.V."/>
        </authorList>
    </citation>
    <scope>NUCLEOTIDE SEQUENCE [LARGE SCALE GENOMIC DNA]</scope>
    <source>
        <strain evidence="2 3">KMM 3046</strain>
    </source>
</reference>
<dbReference type="Pfam" id="PF18990">
    <property type="entry name" value="DUF5723"/>
    <property type="match status" value="1"/>
</dbReference>
<comment type="caution">
    <text evidence="2">The sequence shown here is derived from an EMBL/GenBank/DDBJ whole genome shotgun (WGS) entry which is preliminary data.</text>
</comment>
<dbReference type="Proteomes" id="UP000261082">
    <property type="component" value="Unassembled WGS sequence"/>
</dbReference>
<evidence type="ECO:0000313" key="3">
    <source>
        <dbReference type="Proteomes" id="UP000261082"/>
    </source>
</evidence>
<protein>
    <recommendedName>
        <fullName evidence="1">DUF5723 domain-containing protein</fullName>
    </recommendedName>
</protein>
<feature type="domain" description="DUF5723" evidence="1">
    <location>
        <begin position="23"/>
        <end position="427"/>
    </location>
</feature>
<dbReference type="EMBL" id="QVID01000001">
    <property type="protein sequence ID" value="RFN58682.1"/>
    <property type="molecule type" value="Genomic_DNA"/>
</dbReference>
<evidence type="ECO:0000259" key="1">
    <source>
        <dbReference type="Pfam" id="PF18990"/>
    </source>
</evidence>
<dbReference type="AlphaFoldDB" id="A0A3E1Q980"/>
<name>A0A3E1Q980_9FLAO</name>